<keyword evidence="2" id="KW-1185">Reference proteome</keyword>
<name>F3GJX1_PSESJ</name>
<organism evidence="1 2">
    <name type="scientific">Pseudomonas syringae pv. pisi str. 1704B</name>
    <dbReference type="NCBI Taxonomy" id="629263"/>
    <lineage>
        <taxon>Bacteria</taxon>
        <taxon>Pseudomonadati</taxon>
        <taxon>Pseudomonadota</taxon>
        <taxon>Gammaproteobacteria</taxon>
        <taxon>Pseudomonadales</taxon>
        <taxon>Pseudomonadaceae</taxon>
        <taxon>Pseudomonas</taxon>
        <taxon>Pseudomonas syringae</taxon>
    </lineage>
</organism>
<dbReference type="Proteomes" id="UP000004986">
    <property type="component" value="Unassembled WGS sequence"/>
</dbReference>
<evidence type="ECO:0000313" key="1">
    <source>
        <dbReference type="EMBL" id="EGH47374.1"/>
    </source>
</evidence>
<sequence length="52" mass="5930">MGNVLPAPVGVFENCKVETPFREITKTPRHRCRNHHEFIFVLLAIQGIDQLG</sequence>
<dbReference type="AlphaFoldDB" id="F3GJX1"/>
<gene>
    <name evidence="1" type="ORF">PSYPI_35965</name>
</gene>
<evidence type="ECO:0000313" key="2">
    <source>
        <dbReference type="Proteomes" id="UP000004986"/>
    </source>
</evidence>
<comment type="caution">
    <text evidence="1">The sequence shown here is derived from an EMBL/GenBank/DDBJ whole genome shotgun (WGS) entry which is preliminary data.</text>
</comment>
<protein>
    <submittedName>
        <fullName evidence="1">Uncharacterized protein</fullName>
    </submittedName>
</protein>
<dbReference type="HOGENOM" id="CLU_3083822_0_0_6"/>
<reference evidence="1 2" key="1">
    <citation type="journal article" date="2011" name="PLoS Pathog.">
        <title>Dynamic evolution of pathogenicity revealed by sequencing and comparative genomics of 19 Pseudomonas syringae isolates.</title>
        <authorList>
            <person name="Baltrus D.A."/>
            <person name="Nishimura M.T."/>
            <person name="Romanchuk A."/>
            <person name="Chang J.H."/>
            <person name="Mukhtar M.S."/>
            <person name="Cherkis K."/>
            <person name="Roach J."/>
            <person name="Grant S.R."/>
            <person name="Jones C.D."/>
            <person name="Dangl J.L."/>
        </authorList>
    </citation>
    <scope>NUCLEOTIDE SEQUENCE [LARGE SCALE GENOMIC DNA]</scope>
    <source>
        <strain evidence="1 2">1704B</strain>
    </source>
</reference>
<proteinExistence type="predicted"/>
<accession>F3GJX1</accession>
<dbReference type="BioCyc" id="PSYR629263:G11X0-6510-MONOMER"/>
<dbReference type="EMBL" id="AEAI01002186">
    <property type="protein sequence ID" value="EGH47374.1"/>
    <property type="molecule type" value="Genomic_DNA"/>
</dbReference>